<feature type="region of interest" description="Disordered" evidence="1">
    <location>
        <begin position="498"/>
        <end position="527"/>
    </location>
</feature>
<feature type="compositionally biased region" description="Low complexity" evidence="1">
    <location>
        <begin position="296"/>
        <end position="317"/>
    </location>
</feature>
<proteinExistence type="predicted"/>
<feature type="region of interest" description="Disordered" evidence="1">
    <location>
        <begin position="130"/>
        <end position="201"/>
    </location>
</feature>
<feature type="compositionally biased region" description="Low complexity" evidence="1">
    <location>
        <begin position="77"/>
        <end position="89"/>
    </location>
</feature>
<evidence type="ECO:0000256" key="1">
    <source>
        <dbReference type="SAM" id="MobiDB-lite"/>
    </source>
</evidence>
<evidence type="ECO:0000313" key="2">
    <source>
        <dbReference type="EMBL" id="KRX04866.1"/>
    </source>
</evidence>
<feature type="region of interest" description="Disordered" evidence="1">
    <location>
        <begin position="75"/>
        <end position="118"/>
    </location>
</feature>
<protein>
    <submittedName>
        <fullName evidence="2">Uncharacterized protein</fullName>
    </submittedName>
</protein>
<dbReference type="EMBL" id="LDAU01000110">
    <property type="protein sequence ID" value="KRX04866.1"/>
    <property type="molecule type" value="Genomic_DNA"/>
</dbReference>
<dbReference type="InParanoid" id="A0A0V0QRC7"/>
<gene>
    <name evidence="2" type="ORF">PPERSA_06500</name>
</gene>
<feature type="compositionally biased region" description="Polar residues" evidence="1">
    <location>
        <begin position="498"/>
        <end position="507"/>
    </location>
</feature>
<feature type="region of interest" description="Disordered" evidence="1">
    <location>
        <begin position="296"/>
        <end position="360"/>
    </location>
</feature>
<name>A0A0V0QRC7_PSEPJ</name>
<reference evidence="2 3" key="1">
    <citation type="journal article" date="2015" name="Sci. Rep.">
        <title>Genome of the facultative scuticociliatosis pathogen Pseudocohnilembus persalinus provides insight into its virulence through horizontal gene transfer.</title>
        <authorList>
            <person name="Xiong J."/>
            <person name="Wang G."/>
            <person name="Cheng J."/>
            <person name="Tian M."/>
            <person name="Pan X."/>
            <person name="Warren A."/>
            <person name="Jiang C."/>
            <person name="Yuan D."/>
            <person name="Miao W."/>
        </authorList>
    </citation>
    <scope>NUCLEOTIDE SEQUENCE [LARGE SCALE GENOMIC DNA]</scope>
    <source>
        <strain evidence="2">36N120E</strain>
    </source>
</reference>
<feature type="compositionally biased region" description="Low complexity" evidence="1">
    <location>
        <begin position="156"/>
        <end position="190"/>
    </location>
</feature>
<dbReference type="AlphaFoldDB" id="A0A0V0QRC7"/>
<feature type="compositionally biased region" description="Low complexity" evidence="1">
    <location>
        <begin position="339"/>
        <end position="351"/>
    </location>
</feature>
<accession>A0A0V0QRC7</accession>
<sequence>MSMQNLAPQDQENMQNILNYFQQFMESMFNKQFTENQKIQMEWTYFKTMINKFPLEHSKIQPYLENMKNYNLKSKDTQQSTTSTSASDLQTKDSQQKNQQKKSNIPPLPQNSNGNQQNSLLNLNTVQHQNNQTSNNNIHSQGSIQKNSQTAGYAGNNNSSLNPSPQNLDNKYRENYVNNSNINSGNKNLSQNLNTQPSQAQITQNSQLNNNDNTINKSNSNNYLQSKMSNYLNTQESQSSNIGINNMKVMKPMSSFGTKTSGLTQKNCSEKDLNQKNTNNNINNFNVQNLDNISQSQQNLQQEINQQQNCSSKTQQQDIHNMPNRRNTYLDQRPSYYGSNKQIINSNSNQNLPYGNSNSKNYSGVQTFQFNQITEKETSQQKITYDKKKIQLATQKIVDYFDINNKYLINLINDTSEASANTNLITNKNTVQSYQNSQKKPFNQFISQKENFLSPENNKQTYTTTLTSNSKNPYIKQINLDLNQKNTHNLPLQYNQRKNQSMSTQKPNQNQNNMTNNNNNYNNLQSVGSTYQKNTYNRSFYQKPFAVSQNSASQNVHANNNNNQVITSNYNSENLGANQQQNQALNCNQKQNDQNNDQFQLRYTGNLNLQEEFHNACNNGVKRQRTESLQPSRQPSSKALNINNIIKNIDSDYNKNCIKQRTTEIYYNNYGNNTLDFQQKDKNLGNGVKTELNEKNNRQIISSYQKYDGGIKNYENKNGSVLGNIGSFYEPNNNINYNNNYNNTNNQYHNGDSYMNQTPGSQNKLISAKMM</sequence>
<feature type="compositionally biased region" description="Low complexity" evidence="1">
    <location>
        <begin position="96"/>
        <end position="118"/>
    </location>
</feature>
<keyword evidence="3" id="KW-1185">Reference proteome</keyword>
<comment type="caution">
    <text evidence="2">The sequence shown here is derived from an EMBL/GenBank/DDBJ whole genome shotgun (WGS) entry which is preliminary data.</text>
</comment>
<dbReference type="Proteomes" id="UP000054937">
    <property type="component" value="Unassembled WGS sequence"/>
</dbReference>
<dbReference type="OMA" id="EIAITHM"/>
<feature type="compositionally biased region" description="Low complexity" evidence="1">
    <location>
        <begin position="508"/>
        <end position="525"/>
    </location>
</feature>
<feature type="compositionally biased region" description="Polar residues" evidence="1">
    <location>
        <begin position="130"/>
        <end position="151"/>
    </location>
</feature>
<organism evidence="2 3">
    <name type="scientific">Pseudocohnilembus persalinus</name>
    <name type="common">Ciliate</name>
    <dbReference type="NCBI Taxonomy" id="266149"/>
    <lineage>
        <taxon>Eukaryota</taxon>
        <taxon>Sar</taxon>
        <taxon>Alveolata</taxon>
        <taxon>Ciliophora</taxon>
        <taxon>Intramacronucleata</taxon>
        <taxon>Oligohymenophorea</taxon>
        <taxon>Scuticociliatia</taxon>
        <taxon>Philasterida</taxon>
        <taxon>Pseudocohnilembidae</taxon>
        <taxon>Pseudocohnilembus</taxon>
    </lineage>
</organism>
<evidence type="ECO:0000313" key="3">
    <source>
        <dbReference type="Proteomes" id="UP000054937"/>
    </source>
</evidence>
<feature type="compositionally biased region" description="Polar residues" evidence="1">
    <location>
        <begin position="191"/>
        <end position="201"/>
    </location>
</feature>